<gene>
    <name evidence="9" type="ORF">DAEQUDRAFT_762928</name>
</gene>
<dbReference type="InterPro" id="IPR037818">
    <property type="entry name" value="TAF8"/>
</dbReference>
<feature type="domain" description="Bromodomain associated" evidence="8">
    <location>
        <begin position="65"/>
        <end position="140"/>
    </location>
</feature>
<name>A0A165SY77_9APHY</name>
<dbReference type="STRING" id="1314783.A0A165SY77"/>
<evidence type="ECO:0000256" key="6">
    <source>
        <dbReference type="ARBA" id="ARBA00023242"/>
    </source>
</evidence>
<dbReference type="OrthoDB" id="2193813at2759"/>
<dbReference type="InterPro" id="IPR019473">
    <property type="entry name" value="TFIID_su8_C"/>
</dbReference>
<dbReference type="InterPro" id="IPR009072">
    <property type="entry name" value="Histone-fold"/>
</dbReference>
<evidence type="ECO:0000256" key="5">
    <source>
        <dbReference type="ARBA" id="ARBA00023163"/>
    </source>
</evidence>
<dbReference type="Gene3D" id="1.10.20.10">
    <property type="entry name" value="Histone, subunit A"/>
    <property type="match status" value="1"/>
</dbReference>
<evidence type="ECO:0000256" key="4">
    <source>
        <dbReference type="ARBA" id="ARBA00023015"/>
    </source>
</evidence>
<proteinExistence type="inferred from homology"/>
<comment type="similarity">
    <text evidence="2">Belongs to the TAF8 family.</text>
</comment>
<evidence type="ECO:0000313" key="10">
    <source>
        <dbReference type="Proteomes" id="UP000076727"/>
    </source>
</evidence>
<keyword evidence="4" id="KW-0805">Transcription regulation</keyword>
<dbReference type="Pfam" id="PF10406">
    <property type="entry name" value="TAF8_C"/>
    <property type="match status" value="1"/>
</dbReference>
<accession>A0A165SY77</accession>
<feature type="compositionally biased region" description="Polar residues" evidence="7">
    <location>
        <begin position="8"/>
        <end position="33"/>
    </location>
</feature>
<evidence type="ECO:0000256" key="2">
    <source>
        <dbReference type="ARBA" id="ARBA00008767"/>
    </source>
</evidence>
<dbReference type="SMART" id="SM00576">
    <property type="entry name" value="BTP"/>
    <property type="match status" value="1"/>
</dbReference>
<dbReference type="CDD" id="cd00076">
    <property type="entry name" value="HFD_SF"/>
    <property type="match status" value="1"/>
</dbReference>
<dbReference type="GO" id="GO:0005669">
    <property type="term" value="C:transcription factor TFIID complex"/>
    <property type="evidence" value="ECO:0007669"/>
    <property type="project" value="InterPro"/>
</dbReference>
<dbReference type="AlphaFoldDB" id="A0A165SY77"/>
<dbReference type="Pfam" id="PF07524">
    <property type="entry name" value="Bromo_TP"/>
    <property type="match status" value="1"/>
</dbReference>
<dbReference type="GO" id="GO:0046982">
    <property type="term" value="F:protein heterodimerization activity"/>
    <property type="evidence" value="ECO:0007669"/>
    <property type="project" value="InterPro"/>
</dbReference>
<evidence type="ECO:0000256" key="3">
    <source>
        <dbReference type="ARBA" id="ARBA00017307"/>
    </source>
</evidence>
<comment type="subcellular location">
    <subcellularLocation>
        <location evidence="1">Nucleus</location>
    </subcellularLocation>
</comment>
<evidence type="ECO:0000259" key="8">
    <source>
        <dbReference type="SMART" id="SM00576"/>
    </source>
</evidence>
<dbReference type="GO" id="GO:0006367">
    <property type="term" value="P:transcription initiation at RNA polymerase II promoter"/>
    <property type="evidence" value="ECO:0007669"/>
    <property type="project" value="TreeGrafter"/>
</dbReference>
<evidence type="ECO:0000256" key="1">
    <source>
        <dbReference type="ARBA" id="ARBA00004123"/>
    </source>
</evidence>
<evidence type="ECO:0000256" key="7">
    <source>
        <dbReference type="SAM" id="MobiDB-lite"/>
    </source>
</evidence>
<reference evidence="9 10" key="1">
    <citation type="journal article" date="2016" name="Mol. Biol. Evol.">
        <title>Comparative Genomics of Early-Diverging Mushroom-Forming Fungi Provides Insights into the Origins of Lignocellulose Decay Capabilities.</title>
        <authorList>
            <person name="Nagy L.G."/>
            <person name="Riley R."/>
            <person name="Tritt A."/>
            <person name="Adam C."/>
            <person name="Daum C."/>
            <person name="Floudas D."/>
            <person name="Sun H."/>
            <person name="Yadav J.S."/>
            <person name="Pangilinan J."/>
            <person name="Larsson K.H."/>
            <person name="Matsuura K."/>
            <person name="Barry K."/>
            <person name="Labutti K."/>
            <person name="Kuo R."/>
            <person name="Ohm R.A."/>
            <person name="Bhattacharya S.S."/>
            <person name="Shirouzu T."/>
            <person name="Yoshinaga Y."/>
            <person name="Martin F.M."/>
            <person name="Grigoriev I.V."/>
            <person name="Hibbett D.S."/>
        </authorList>
    </citation>
    <scope>NUCLEOTIDE SEQUENCE [LARGE SCALE GENOMIC DNA]</scope>
    <source>
        <strain evidence="9 10">L-15889</strain>
    </source>
</reference>
<organism evidence="9 10">
    <name type="scientific">Daedalea quercina L-15889</name>
    <dbReference type="NCBI Taxonomy" id="1314783"/>
    <lineage>
        <taxon>Eukaryota</taxon>
        <taxon>Fungi</taxon>
        <taxon>Dikarya</taxon>
        <taxon>Basidiomycota</taxon>
        <taxon>Agaricomycotina</taxon>
        <taxon>Agaricomycetes</taxon>
        <taxon>Polyporales</taxon>
        <taxon>Fomitopsis</taxon>
    </lineage>
</organism>
<feature type="region of interest" description="Disordered" evidence="7">
    <location>
        <begin position="148"/>
        <end position="178"/>
    </location>
</feature>
<keyword evidence="5" id="KW-0804">Transcription</keyword>
<evidence type="ECO:0000313" key="9">
    <source>
        <dbReference type="EMBL" id="KZT72658.1"/>
    </source>
</evidence>
<feature type="compositionally biased region" description="Pro residues" evidence="7">
    <location>
        <begin position="41"/>
        <end position="54"/>
    </location>
</feature>
<keyword evidence="10" id="KW-1185">Reference proteome</keyword>
<dbReference type="PANTHER" id="PTHR46469:SF1">
    <property type="entry name" value="TRANSCRIPTION INITIATION FACTOR TFIID SUBUNIT 8"/>
    <property type="match status" value="1"/>
</dbReference>
<keyword evidence="6" id="KW-0539">Nucleus</keyword>
<dbReference type="EMBL" id="KV429040">
    <property type="protein sequence ID" value="KZT72658.1"/>
    <property type="molecule type" value="Genomic_DNA"/>
</dbReference>
<dbReference type="PANTHER" id="PTHR46469">
    <property type="entry name" value="TRANSCRIPTION INITIATION FACTOR TFIID SUBUNIT 8"/>
    <property type="match status" value="1"/>
</dbReference>
<dbReference type="Proteomes" id="UP000076727">
    <property type="component" value="Unassembled WGS sequence"/>
</dbReference>
<feature type="region of interest" description="Disordered" evidence="7">
    <location>
        <begin position="1"/>
        <end position="63"/>
    </location>
</feature>
<dbReference type="InterPro" id="IPR006565">
    <property type="entry name" value="BTP"/>
</dbReference>
<protein>
    <recommendedName>
        <fullName evidence="3">Transcription initiation factor TFIID subunit 8</fullName>
    </recommendedName>
</protein>
<sequence length="275" mass="30314">MSHYPPQAYSSSQPQHPAYTGQNYYPSQYPSQGTPVAAYPVYPPKAPSPPPEPHTAPEVPAVSSELASHAVGRLVSAELSRAGFDSAEPVALRRLEAEVVAFVEKLYKSAHEYANLANRAGPIAKDVMLASEEWGLETNALHRFAIQARKKRRHGSSMELLPPPSRSPSPELLPSDDEDAVPIVPATLRQLPWNERYLPALPPKHTYLRTPVAIPKKAALPSLEKKLKNAGLVQESLRNLLTATEDNADNEDGELLGHIVNWESTTHPRKRWKLS</sequence>